<evidence type="ECO:0000313" key="2">
    <source>
        <dbReference type="EMBL" id="KAK5994209.1"/>
    </source>
</evidence>
<sequence>MDHAAEEPRPQREMKVLALGLPRSGSASLAAALTILGYKDVYHALQAFDRPDTWEFFNCAADASYPSLPTYTGHAFTRQDWDELFGSCEVTTDAGAMFAPQMIKTYPDAKVILTIREFGKWYKSIDDAFFRQLWSLPAQITMNFVEPLLGTVGAVACTKMLLGFFEATSLEEVRKNAWKTYDRHNRQVQELVAPDQLLIYKMGEGWGPLCEFLGKPVPDVEFPWVNETEEFKARVAKQIKDLFLQAVKVLLPWTIGISAIGIGSWLMGTKYDYKFDLSRFMLSK</sequence>
<dbReference type="PANTHER" id="PTHR36978">
    <property type="entry name" value="P-LOOP CONTAINING NUCLEOTIDE TRIPHOSPHATE HYDROLASE"/>
    <property type="match status" value="1"/>
</dbReference>
<feature type="transmembrane region" description="Helical" evidence="1">
    <location>
        <begin position="242"/>
        <end position="267"/>
    </location>
</feature>
<dbReference type="PANTHER" id="PTHR36978:SF4">
    <property type="entry name" value="P-LOOP CONTAINING NUCLEOSIDE TRIPHOSPHATE HYDROLASE PROTEIN"/>
    <property type="match status" value="1"/>
</dbReference>
<evidence type="ECO:0008006" key="4">
    <source>
        <dbReference type="Google" id="ProtNLM"/>
    </source>
</evidence>
<keyword evidence="3" id="KW-1185">Reference proteome</keyword>
<dbReference type="EMBL" id="JAVFKD010000012">
    <property type="protein sequence ID" value="KAK5994209.1"/>
    <property type="molecule type" value="Genomic_DNA"/>
</dbReference>
<dbReference type="SUPFAM" id="SSF52540">
    <property type="entry name" value="P-loop containing nucleoside triphosphate hydrolases"/>
    <property type="match status" value="1"/>
</dbReference>
<evidence type="ECO:0000313" key="3">
    <source>
        <dbReference type="Proteomes" id="UP001338125"/>
    </source>
</evidence>
<dbReference type="Gene3D" id="3.40.50.300">
    <property type="entry name" value="P-loop containing nucleotide triphosphate hydrolases"/>
    <property type="match status" value="1"/>
</dbReference>
<dbReference type="Pfam" id="PF17784">
    <property type="entry name" value="Sulfotransfer_4"/>
    <property type="match status" value="1"/>
</dbReference>
<name>A0ABR0SPV0_9HYPO</name>
<organism evidence="2 3">
    <name type="scientific">Cladobotryum mycophilum</name>
    <dbReference type="NCBI Taxonomy" id="491253"/>
    <lineage>
        <taxon>Eukaryota</taxon>
        <taxon>Fungi</taxon>
        <taxon>Dikarya</taxon>
        <taxon>Ascomycota</taxon>
        <taxon>Pezizomycotina</taxon>
        <taxon>Sordariomycetes</taxon>
        <taxon>Hypocreomycetidae</taxon>
        <taxon>Hypocreales</taxon>
        <taxon>Hypocreaceae</taxon>
        <taxon>Cladobotryum</taxon>
    </lineage>
</organism>
<proteinExistence type="predicted"/>
<evidence type="ECO:0000256" key="1">
    <source>
        <dbReference type="SAM" id="Phobius"/>
    </source>
</evidence>
<keyword evidence="1" id="KW-1133">Transmembrane helix</keyword>
<accession>A0ABR0SPV0</accession>
<keyword evidence="1" id="KW-0812">Transmembrane</keyword>
<dbReference type="InterPro" id="IPR027417">
    <property type="entry name" value="P-loop_NTPase"/>
</dbReference>
<dbReference type="Proteomes" id="UP001338125">
    <property type="component" value="Unassembled WGS sequence"/>
</dbReference>
<dbReference type="InterPro" id="IPR040632">
    <property type="entry name" value="Sulfotransfer_4"/>
</dbReference>
<keyword evidence="1" id="KW-0472">Membrane</keyword>
<reference evidence="2 3" key="1">
    <citation type="submission" date="2024-01" db="EMBL/GenBank/DDBJ databases">
        <title>Complete genome of Cladobotryum mycophilum ATHUM6906.</title>
        <authorList>
            <person name="Christinaki A.C."/>
            <person name="Myridakis A.I."/>
            <person name="Kouvelis V.N."/>
        </authorList>
    </citation>
    <scope>NUCLEOTIDE SEQUENCE [LARGE SCALE GENOMIC DNA]</scope>
    <source>
        <strain evidence="2 3">ATHUM6906</strain>
    </source>
</reference>
<comment type="caution">
    <text evidence="2">The sequence shown here is derived from an EMBL/GenBank/DDBJ whole genome shotgun (WGS) entry which is preliminary data.</text>
</comment>
<gene>
    <name evidence="2" type="ORF">PT974_07652</name>
</gene>
<protein>
    <recommendedName>
        <fullName evidence="4">P-loop containing nucleoside triphosphate hydrolase protein</fullName>
    </recommendedName>
</protein>